<organism evidence="2">
    <name type="scientific">marine sediment metagenome</name>
    <dbReference type="NCBI Taxonomy" id="412755"/>
    <lineage>
        <taxon>unclassified sequences</taxon>
        <taxon>metagenomes</taxon>
        <taxon>ecological metagenomes</taxon>
    </lineage>
</organism>
<reference evidence="2" key="1">
    <citation type="journal article" date="2015" name="Nature">
        <title>Complex archaea that bridge the gap between prokaryotes and eukaryotes.</title>
        <authorList>
            <person name="Spang A."/>
            <person name="Saw J.H."/>
            <person name="Jorgensen S.L."/>
            <person name="Zaremba-Niedzwiedzka K."/>
            <person name="Martijn J."/>
            <person name="Lind A.E."/>
            <person name="van Eijk R."/>
            <person name="Schleper C."/>
            <person name="Guy L."/>
            <person name="Ettema T.J."/>
        </authorList>
    </citation>
    <scope>NUCLEOTIDE SEQUENCE</scope>
</reference>
<keyword evidence="1" id="KW-0472">Membrane</keyword>
<dbReference type="AlphaFoldDB" id="A0A0F9LLM5"/>
<gene>
    <name evidence="2" type="ORF">LCGC14_1493340</name>
</gene>
<evidence type="ECO:0000313" key="2">
    <source>
        <dbReference type="EMBL" id="KKM65230.1"/>
    </source>
</evidence>
<accession>A0A0F9LLM5</accession>
<keyword evidence="1" id="KW-0812">Transmembrane</keyword>
<dbReference type="EMBL" id="LAZR01010759">
    <property type="protein sequence ID" value="KKM65230.1"/>
    <property type="molecule type" value="Genomic_DNA"/>
</dbReference>
<evidence type="ECO:0000256" key="1">
    <source>
        <dbReference type="SAM" id="Phobius"/>
    </source>
</evidence>
<protein>
    <submittedName>
        <fullName evidence="2">Uncharacterized protein</fullName>
    </submittedName>
</protein>
<comment type="caution">
    <text evidence="2">The sequence shown here is derived from an EMBL/GenBank/DDBJ whole genome shotgun (WGS) entry which is preliminary data.</text>
</comment>
<name>A0A0F9LLM5_9ZZZZ</name>
<sequence>MSKVMLSLFGAALIFILHLATMMWGWGLEVTSWGWVIGGWAASAIVVILMETAKEVDK</sequence>
<feature type="transmembrane region" description="Helical" evidence="1">
    <location>
        <begin position="32"/>
        <end position="50"/>
    </location>
</feature>
<keyword evidence="1" id="KW-1133">Transmembrane helix</keyword>
<proteinExistence type="predicted"/>